<evidence type="ECO:0000313" key="1">
    <source>
        <dbReference type="EMBL" id="CAI5745393.1"/>
    </source>
</evidence>
<evidence type="ECO:0000313" key="2">
    <source>
        <dbReference type="Proteomes" id="UP001162029"/>
    </source>
</evidence>
<protein>
    <recommendedName>
        <fullName evidence="3">RxLR effector protein</fullName>
    </recommendedName>
</protein>
<reference evidence="1" key="1">
    <citation type="submission" date="2022-12" db="EMBL/GenBank/DDBJ databases">
        <authorList>
            <person name="Webb A."/>
        </authorList>
    </citation>
    <scope>NUCLEOTIDE SEQUENCE</scope>
    <source>
        <strain evidence="1">Pd1</strain>
    </source>
</reference>
<organism evidence="1 2">
    <name type="scientific">Peronospora destructor</name>
    <dbReference type="NCBI Taxonomy" id="86335"/>
    <lineage>
        <taxon>Eukaryota</taxon>
        <taxon>Sar</taxon>
        <taxon>Stramenopiles</taxon>
        <taxon>Oomycota</taxon>
        <taxon>Peronosporomycetes</taxon>
        <taxon>Peronosporales</taxon>
        <taxon>Peronosporaceae</taxon>
        <taxon>Peronospora</taxon>
    </lineage>
</organism>
<gene>
    <name evidence="1" type="ORF">PDE001_LOCUS10475</name>
</gene>
<dbReference type="EMBL" id="CANTFM010002279">
    <property type="protein sequence ID" value="CAI5745393.1"/>
    <property type="molecule type" value="Genomic_DNA"/>
</dbReference>
<sequence>MRVCPAESQTSVVESLETVYGDKRLFDLLQDEQKITTSAEYAKKMEKDLFATWVVNRKPLNDVFKLLGLNRVGYKLLEDPLIEKFIKFATEVRLSKNLYTRTAKEAFVENEILNGVKLASNAGKLRSTVLEKALFRLWFTHEKSIQKEVFEMLFREDDLVKILNNGGNLFEIPLFVTFLKYAEAYSGTKRLATKSELEKVVSSRENRVWKTDPTTEVGYVDRKTDVGSIMNSKFHREIDTLYDMILSARKSSKKSTLFAGQRVEDELFRFWTKQIIEGRLTPDKMFVEYFKLNAEMTPKQLFKNRMFHWWIDYMEYFRKQPEGKIQMRSSVLEVFDSSADSFERLEIMYNAPKTKEFAEKVLTELLNERIIHNETPTTIENKHHGIWTKERLLYGTIMPWLDKQNTPKLKRRKRKI</sequence>
<name>A0AAV0VA69_9STRA</name>
<accession>A0AAV0VA69</accession>
<comment type="caution">
    <text evidence="1">The sequence shown here is derived from an EMBL/GenBank/DDBJ whole genome shotgun (WGS) entry which is preliminary data.</text>
</comment>
<keyword evidence="2" id="KW-1185">Reference proteome</keyword>
<proteinExistence type="predicted"/>
<evidence type="ECO:0008006" key="3">
    <source>
        <dbReference type="Google" id="ProtNLM"/>
    </source>
</evidence>
<dbReference type="AlphaFoldDB" id="A0AAV0VA69"/>
<dbReference type="Proteomes" id="UP001162029">
    <property type="component" value="Unassembled WGS sequence"/>
</dbReference>